<dbReference type="GO" id="GO:0031593">
    <property type="term" value="F:polyubiquitin modification-dependent protein binding"/>
    <property type="evidence" value="ECO:0007669"/>
    <property type="project" value="TreeGrafter"/>
</dbReference>
<organism evidence="3 4">
    <name type="scientific">Acanthamoeba castellanii (strain ATCC 30010 / Neff)</name>
    <dbReference type="NCBI Taxonomy" id="1257118"/>
    <lineage>
        <taxon>Eukaryota</taxon>
        <taxon>Amoebozoa</taxon>
        <taxon>Discosea</taxon>
        <taxon>Longamoebia</taxon>
        <taxon>Centramoebida</taxon>
        <taxon>Acanthamoebidae</taxon>
        <taxon>Acanthamoeba</taxon>
    </lineage>
</organism>
<evidence type="ECO:0000313" key="3">
    <source>
        <dbReference type="EMBL" id="ELR25304.1"/>
    </source>
</evidence>
<dbReference type="AlphaFoldDB" id="L8HI88"/>
<feature type="compositionally biased region" description="Basic and acidic residues" evidence="1">
    <location>
        <begin position="177"/>
        <end position="191"/>
    </location>
</feature>
<dbReference type="PANTHER" id="PTHR21220">
    <property type="entry name" value="DNA-DEPENDENT METALLOPROTEASE SPRTN"/>
    <property type="match status" value="1"/>
</dbReference>
<dbReference type="InterPro" id="IPR006640">
    <property type="entry name" value="SprT-like_domain"/>
</dbReference>
<dbReference type="GO" id="GO:0004222">
    <property type="term" value="F:metalloendopeptidase activity"/>
    <property type="evidence" value="ECO:0007669"/>
    <property type="project" value="InterPro"/>
</dbReference>
<dbReference type="KEGG" id="acan:ACA1_290810"/>
<evidence type="ECO:0000256" key="1">
    <source>
        <dbReference type="SAM" id="MobiDB-lite"/>
    </source>
</evidence>
<protein>
    <recommendedName>
        <fullName evidence="2">SprT-like domain-containing protein</fullName>
    </recommendedName>
</protein>
<proteinExistence type="predicted"/>
<keyword evidence="4" id="KW-1185">Reference proteome</keyword>
<evidence type="ECO:0000259" key="2">
    <source>
        <dbReference type="SMART" id="SM00731"/>
    </source>
</evidence>
<dbReference type="PANTHER" id="PTHR21220:SF0">
    <property type="entry name" value="DNA-DEPENDENT METALLOPROTEASE SPRTN"/>
    <property type="match status" value="1"/>
</dbReference>
<dbReference type="Pfam" id="PF10263">
    <property type="entry name" value="SprT-like"/>
    <property type="match status" value="1"/>
</dbReference>
<dbReference type="GeneID" id="14926353"/>
<dbReference type="SMART" id="SM00731">
    <property type="entry name" value="SprT"/>
    <property type="match status" value="1"/>
</dbReference>
<dbReference type="GO" id="GO:0003697">
    <property type="term" value="F:single-stranded DNA binding"/>
    <property type="evidence" value="ECO:0007669"/>
    <property type="project" value="InterPro"/>
</dbReference>
<name>L8HI88_ACACF</name>
<dbReference type="EMBL" id="KB007805">
    <property type="protein sequence ID" value="ELR25304.1"/>
    <property type="molecule type" value="Genomic_DNA"/>
</dbReference>
<dbReference type="VEuPathDB" id="AmoebaDB:ACA1_290810"/>
<gene>
    <name evidence="3" type="ORF">ACA1_290810</name>
</gene>
<accession>L8HI88</accession>
<sequence>MQQGAGGRVQEVPEEEEGDWVVDLQELFRRFDRRFFHSRLAARGGVFVNLSEPILQYRSKSDIIDALLHEMIHAYLYVTRDKDWTGHGPSFLNLSQAINKSEGTNVQPYHHFREEVEFLKDTSNHRSMPRTSSPKVPAAPPGGRTLHQYFAVARQKLDDKTASDDKQTNSAAQGGPKADESKRKEKKKEEN</sequence>
<dbReference type="RefSeq" id="XP_004368059.1">
    <property type="nucleotide sequence ID" value="XM_004368002.1"/>
</dbReference>
<evidence type="ECO:0000313" key="4">
    <source>
        <dbReference type="Proteomes" id="UP000011083"/>
    </source>
</evidence>
<dbReference type="GO" id="GO:0005634">
    <property type="term" value="C:nucleus"/>
    <property type="evidence" value="ECO:0007669"/>
    <property type="project" value="TreeGrafter"/>
</dbReference>
<dbReference type="Proteomes" id="UP000011083">
    <property type="component" value="Unassembled WGS sequence"/>
</dbReference>
<feature type="compositionally biased region" description="Polar residues" evidence="1">
    <location>
        <begin position="125"/>
        <end position="134"/>
    </location>
</feature>
<feature type="region of interest" description="Disordered" evidence="1">
    <location>
        <begin position="122"/>
        <end position="191"/>
    </location>
</feature>
<feature type="compositionally biased region" description="Basic and acidic residues" evidence="1">
    <location>
        <begin position="155"/>
        <end position="167"/>
    </location>
</feature>
<dbReference type="OrthoDB" id="5236983at2759"/>
<dbReference type="STRING" id="1257118.L8HI88"/>
<feature type="domain" description="SprT-like" evidence="2">
    <location>
        <begin position="22"/>
        <end position="152"/>
    </location>
</feature>
<dbReference type="InterPro" id="IPR044245">
    <property type="entry name" value="Spartan"/>
</dbReference>
<dbReference type="GO" id="GO:0006974">
    <property type="term" value="P:DNA damage response"/>
    <property type="evidence" value="ECO:0007669"/>
    <property type="project" value="InterPro"/>
</dbReference>
<reference evidence="3 4" key="1">
    <citation type="journal article" date="2013" name="Genome Biol.">
        <title>Genome of Acanthamoeba castellanii highlights extensive lateral gene transfer and early evolution of tyrosine kinase signaling.</title>
        <authorList>
            <person name="Clarke M."/>
            <person name="Lohan A.J."/>
            <person name="Liu B."/>
            <person name="Lagkouvardos I."/>
            <person name="Roy S."/>
            <person name="Zafar N."/>
            <person name="Bertelli C."/>
            <person name="Schilde C."/>
            <person name="Kianianmomeni A."/>
            <person name="Burglin T.R."/>
            <person name="Frech C."/>
            <person name="Turcotte B."/>
            <person name="Kopec K.O."/>
            <person name="Synnott J.M."/>
            <person name="Choo C."/>
            <person name="Paponov I."/>
            <person name="Finkler A."/>
            <person name="Soon Heng Tan C."/>
            <person name="Hutchins A.P."/>
            <person name="Weinmeier T."/>
            <person name="Rattei T."/>
            <person name="Chu J.S."/>
            <person name="Gimenez G."/>
            <person name="Irimia M."/>
            <person name="Rigden D.J."/>
            <person name="Fitzpatrick D.A."/>
            <person name="Lorenzo-Morales J."/>
            <person name="Bateman A."/>
            <person name="Chiu C.H."/>
            <person name="Tang P."/>
            <person name="Hegemann P."/>
            <person name="Fromm H."/>
            <person name="Raoult D."/>
            <person name="Greub G."/>
            <person name="Miranda-Saavedra D."/>
            <person name="Chen N."/>
            <person name="Nash P."/>
            <person name="Ginger M.L."/>
            <person name="Horn M."/>
            <person name="Schaap P."/>
            <person name="Caler L."/>
            <person name="Loftus B."/>
        </authorList>
    </citation>
    <scope>NUCLEOTIDE SEQUENCE [LARGE SCALE GENOMIC DNA]</scope>
    <source>
        <strain evidence="3 4">Neff</strain>
    </source>
</reference>